<protein>
    <submittedName>
        <fullName evidence="1">Uncharacterized protein</fullName>
    </submittedName>
</protein>
<proteinExistence type="predicted"/>
<name>A0A1H0SI86_HALAD</name>
<dbReference type="Proteomes" id="UP000198860">
    <property type="component" value="Unassembled WGS sequence"/>
</dbReference>
<dbReference type="AlphaFoldDB" id="A0A1H0SI86"/>
<dbReference type="RefSeq" id="WP_089653960.1">
    <property type="nucleotide sequence ID" value="NZ_FNIZ01000018.1"/>
</dbReference>
<evidence type="ECO:0000313" key="1">
    <source>
        <dbReference type="EMBL" id="SDP41463.1"/>
    </source>
</evidence>
<reference evidence="2" key="1">
    <citation type="submission" date="2016-10" db="EMBL/GenBank/DDBJ databases">
        <authorList>
            <person name="Varghese N."/>
            <person name="Submissions S."/>
        </authorList>
    </citation>
    <scope>NUCLEOTIDE SEQUENCE [LARGE SCALE GENOMIC DNA]</scope>
    <source>
        <strain evidence="2">CGMCC 1.3703</strain>
    </source>
</reference>
<accession>A0A1H0SI86</accession>
<organism evidence="1 2">
    <name type="scientific">Halobacillus aidingensis</name>
    <dbReference type="NCBI Taxonomy" id="240303"/>
    <lineage>
        <taxon>Bacteria</taxon>
        <taxon>Bacillati</taxon>
        <taxon>Bacillota</taxon>
        <taxon>Bacilli</taxon>
        <taxon>Bacillales</taxon>
        <taxon>Bacillaceae</taxon>
        <taxon>Halobacillus</taxon>
    </lineage>
</organism>
<sequence>MTDKKEKTLFEVLKEIDVETSKMNGIIKQPEKKFNEWEKDFQAWDRRFSKRMTDMEKFLTKQMGKMERFFE</sequence>
<gene>
    <name evidence="1" type="ORF">SAMN05421677_11844</name>
</gene>
<evidence type="ECO:0000313" key="2">
    <source>
        <dbReference type="Proteomes" id="UP000198860"/>
    </source>
</evidence>
<dbReference type="EMBL" id="FNIZ01000018">
    <property type="protein sequence ID" value="SDP41463.1"/>
    <property type="molecule type" value="Genomic_DNA"/>
</dbReference>
<dbReference type="OrthoDB" id="2973905at2"/>
<dbReference type="STRING" id="240303.SAMN05421677_11844"/>
<keyword evidence="2" id="KW-1185">Reference proteome</keyword>